<keyword evidence="1" id="KW-1133">Transmembrane helix</keyword>
<gene>
    <name evidence="2" type="ORF">Mal48_33240</name>
</gene>
<keyword evidence="3" id="KW-1185">Reference proteome</keyword>
<protein>
    <submittedName>
        <fullName evidence="2">Uncharacterized protein</fullName>
    </submittedName>
</protein>
<feature type="transmembrane region" description="Helical" evidence="1">
    <location>
        <begin position="48"/>
        <end position="68"/>
    </location>
</feature>
<sequence length="176" mass="19962">MIGLSLIFAHAPVPFRRLGILYAAFGVACGAGLKWFMRELSLKRTPLLTVLAVLIVFTGGGHLGWVSYQNLKSVRTEMRQQYSEQLAMLNFVEGAADEETKKEFDKLRREFDPAFGDYLEFRVSPLGSWKAPWPLLLWLGELTIASAIAVWILTREPPLQDRIVNEQINQNEKVDP</sequence>
<feature type="transmembrane region" description="Helical" evidence="1">
    <location>
        <begin position="20"/>
        <end position="36"/>
    </location>
</feature>
<keyword evidence="1" id="KW-0812">Transmembrane</keyword>
<dbReference type="AlphaFoldDB" id="A0A517QR30"/>
<keyword evidence="1" id="KW-0472">Membrane</keyword>
<evidence type="ECO:0000313" key="2">
    <source>
        <dbReference type="EMBL" id="QDT34065.1"/>
    </source>
</evidence>
<accession>A0A517QR30</accession>
<dbReference type="EMBL" id="CP036267">
    <property type="protein sequence ID" value="QDT34065.1"/>
    <property type="molecule type" value="Genomic_DNA"/>
</dbReference>
<name>A0A517QR30_9PLAN</name>
<evidence type="ECO:0000256" key="1">
    <source>
        <dbReference type="SAM" id="Phobius"/>
    </source>
</evidence>
<dbReference type="Proteomes" id="UP000315724">
    <property type="component" value="Chromosome"/>
</dbReference>
<evidence type="ECO:0000313" key="3">
    <source>
        <dbReference type="Proteomes" id="UP000315724"/>
    </source>
</evidence>
<reference evidence="2 3" key="1">
    <citation type="submission" date="2019-02" db="EMBL/GenBank/DDBJ databases">
        <title>Deep-cultivation of Planctomycetes and their phenomic and genomic characterization uncovers novel biology.</title>
        <authorList>
            <person name="Wiegand S."/>
            <person name="Jogler M."/>
            <person name="Boedeker C."/>
            <person name="Pinto D."/>
            <person name="Vollmers J."/>
            <person name="Rivas-Marin E."/>
            <person name="Kohn T."/>
            <person name="Peeters S.H."/>
            <person name="Heuer A."/>
            <person name="Rast P."/>
            <person name="Oberbeckmann S."/>
            <person name="Bunk B."/>
            <person name="Jeske O."/>
            <person name="Meyerdierks A."/>
            <person name="Storesund J.E."/>
            <person name="Kallscheuer N."/>
            <person name="Luecker S."/>
            <person name="Lage O.M."/>
            <person name="Pohl T."/>
            <person name="Merkel B.J."/>
            <person name="Hornburger P."/>
            <person name="Mueller R.-W."/>
            <person name="Bruemmer F."/>
            <person name="Labrenz M."/>
            <person name="Spormann A.M."/>
            <person name="Op den Camp H."/>
            <person name="Overmann J."/>
            <person name="Amann R."/>
            <person name="Jetten M.S.M."/>
            <person name="Mascher T."/>
            <person name="Medema M.H."/>
            <person name="Devos D.P."/>
            <person name="Kaster A.-K."/>
            <person name="Ovreas L."/>
            <person name="Rohde M."/>
            <person name="Galperin M.Y."/>
            <person name="Jogler C."/>
        </authorList>
    </citation>
    <scope>NUCLEOTIDE SEQUENCE [LARGE SCALE GENOMIC DNA]</scope>
    <source>
        <strain evidence="2 3">Mal48</strain>
    </source>
</reference>
<dbReference type="KEGG" id="tpol:Mal48_33240"/>
<feature type="transmembrane region" description="Helical" evidence="1">
    <location>
        <begin position="135"/>
        <end position="153"/>
    </location>
</feature>
<proteinExistence type="predicted"/>
<organism evidence="2 3">
    <name type="scientific">Thalassoglobus polymorphus</name>
    <dbReference type="NCBI Taxonomy" id="2527994"/>
    <lineage>
        <taxon>Bacteria</taxon>
        <taxon>Pseudomonadati</taxon>
        <taxon>Planctomycetota</taxon>
        <taxon>Planctomycetia</taxon>
        <taxon>Planctomycetales</taxon>
        <taxon>Planctomycetaceae</taxon>
        <taxon>Thalassoglobus</taxon>
    </lineage>
</organism>